<dbReference type="NCBIfam" id="TIGR02795">
    <property type="entry name" value="tol_pal_ybgF"/>
    <property type="match status" value="1"/>
</dbReference>
<keyword evidence="1" id="KW-0574">Periplasm</keyword>
<reference evidence="3 4" key="1">
    <citation type="submission" date="2019-10" db="EMBL/GenBank/DDBJ databases">
        <title>Pseudopuniceibacterium sp. HQ09 islated from Antarctica.</title>
        <authorList>
            <person name="Liao L."/>
            <person name="Su S."/>
            <person name="Chen B."/>
            <person name="Yu Y."/>
        </authorList>
    </citation>
    <scope>NUCLEOTIDE SEQUENCE [LARGE SCALE GENOMIC DNA]</scope>
    <source>
        <strain evidence="3 4">HQ09</strain>
    </source>
</reference>
<evidence type="ECO:0000256" key="1">
    <source>
        <dbReference type="HAMAP-Rule" id="MF_02066"/>
    </source>
</evidence>
<dbReference type="HAMAP" id="MF_02066">
    <property type="entry name" value="CpoB"/>
    <property type="match status" value="1"/>
</dbReference>
<dbReference type="RefSeq" id="WP_193079095.1">
    <property type="nucleotide sequence ID" value="NZ_CP045201.1"/>
</dbReference>
<keyword evidence="1" id="KW-0732">Signal</keyword>
<keyword evidence="4" id="KW-1185">Reference proteome</keyword>
<name>A0A7L9WL98_9RHOB</name>
<evidence type="ECO:0000256" key="2">
    <source>
        <dbReference type="SAM" id="MobiDB-lite"/>
    </source>
</evidence>
<gene>
    <name evidence="3" type="primary">ybgF</name>
    <name evidence="1" type="synonym">cpoB</name>
    <name evidence="3" type="ORF">F3W81_10345</name>
</gene>
<dbReference type="InterPro" id="IPR034706">
    <property type="entry name" value="CpoB"/>
</dbReference>
<dbReference type="GO" id="GO:0043093">
    <property type="term" value="P:FtsZ-dependent cytokinesis"/>
    <property type="evidence" value="ECO:0007669"/>
    <property type="project" value="UniProtKB-UniRule"/>
</dbReference>
<dbReference type="AlphaFoldDB" id="A0A7L9WL98"/>
<dbReference type="Proteomes" id="UP000594118">
    <property type="component" value="Chromosome"/>
</dbReference>
<keyword evidence="1" id="KW-0131">Cell cycle</keyword>
<protein>
    <recommendedName>
        <fullName evidence="1">Cell division coordinator CpoB</fullName>
    </recommendedName>
</protein>
<feature type="coiled-coil region" evidence="1">
    <location>
        <begin position="28"/>
        <end position="88"/>
    </location>
</feature>
<accession>A0A7L9WL98</accession>
<feature type="region of interest" description="Disordered" evidence="2">
    <location>
        <begin position="124"/>
        <end position="159"/>
    </location>
</feature>
<comment type="function">
    <text evidence="1">Mediates coordination of peptidoglycan synthesis and outer membrane constriction during cell division.</text>
</comment>
<feature type="compositionally biased region" description="Low complexity" evidence="2">
    <location>
        <begin position="125"/>
        <end position="159"/>
    </location>
</feature>
<dbReference type="Pfam" id="PF13174">
    <property type="entry name" value="TPR_6"/>
    <property type="match status" value="1"/>
</dbReference>
<keyword evidence="1" id="KW-0175">Coiled coil</keyword>
<sequence precursor="true">MRRILFAVLCLLTLPVGTAIAQSRDETLADIRQQLTTLHVQIQNLKRELSTTGSSGNLTASTEPLERLNAIESELRRLTGKTEEMEHKIESVVTDGTNKIGDLEFRLVELEGGDVSKLGTATTLGSGASSSGSASGSSSQSAAPAPAAPSESSAAVSSPELAIGEEVDFQAAQDKLASGDFAGAMSGFEAFKTTYPGSPLQPAVQLGMGRALEGQGDTKAAARAYLDSFSLDPQGQTAPVALFRLGSLLGALGQKNEACVTLGEVSKRFPGSSTAEQANSEMRAQGCS</sequence>
<dbReference type="SUPFAM" id="SSF48452">
    <property type="entry name" value="TPR-like"/>
    <property type="match status" value="1"/>
</dbReference>
<comment type="similarity">
    <text evidence="1">Belongs to the CpoB family.</text>
</comment>
<dbReference type="GO" id="GO:0030288">
    <property type="term" value="C:outer membrane-bounded periplasmic space"/>
    <property type="evidence" value="ECO:0007669"/>
    <property type="project" value="UniProtKB-UniRule"/>
</dbReference>
<evidence type="ECO:0000313" key="4">
    <source>
        <dbReference type="Proteomes" id="UP000594118"/>
    </source>
</evidence>
<organism evidence="3 4">
    <name type="scientific">Pseudooceanicola spongiae</name>
    <dbReference type="NCBI Taxonomy" id="2613965"/>
    <lineage>
        <taxon>Bacteria</taxon>
        <taxon>Pseudomonadati</taxon>
        <taxon>Pseudomonadota</taxon>
        <taxon>Alphaproteobacteria</taxon>
        <taxon>Rhodobacterales</taxon>
        <taxon>Paracoccaceae</taxon>
        <taxon>Pseudooceanicola</taxon>
    </lineage>
</organism>
<dbReference type="InterPro" id="IPR014162">
    <property type="entry name" value="CpoB_C"/>
</dbReference>
<dbReference type="KEGG" id="pshq:F3W81_10345"/>
<evidence type="ECO:0000313" key="3">
    <source>
        <dbReference type="EMBL" id="QOL81175.1"/>
    </source>
</evidence>
<feature type="chain" id="PRO_5033194539" description="Cell division coordinator CpoB" evidence="1">
    <location>
        <begin position="22"/>
        <end position="288"/>
    </location>
</feature>
<dbReference type="Gene3D" id="1.25.40.10">
    <property type="entry name" value="Tetratricopeptide repeat domain"/>
    <property type="match status" value="1"/>
</dbReference>
<feature type="signal peptide" evidence="1">
    <location>
        <begin position="1"/>
        <end position="21"/>
    </location>
</feature>
<dbReference type="InterPro" id="IPR019734">
    <property type="entry name" value="TPR_rpt"/>
</dbReference>
<dbReference type="EMBL" id="CP045201">
    <property type="protein sequence ID" value="QOL81175.1"/>
    <property type="molecule type" value="Genomic_DNA"/>
</dbReference>
<keyword evidence="1" id="KW-0132">Cell division</keyword>
<comment type="subcellular location">
    <subcellularLocation>
        <location evidence="1">Periplasm</location>
    </subcellularLocation>
</comment>
<dbReference type="InterPro" id="IPR011990">
    <property type="entry name" value="TPR-like_helical_dom_sf"/>
</dbReference>
<proteinExistence type="inferred from homology"/>